<sequence>MNCYNYANTKTLKSNRVCMSRLDWIKHLNSLFLTVSEGQRSVIKDFFLKNIIIAVNSVVIPLETIEKYDKVAEYFTLEEVIQKILQLEDQITWDNLLDCVMTKCYKYTKNTTKKIYPLVTDENLLTFGLVDKLTTLPDLLYINLAQNNLENIPDFPESVKIINISGNLLTEISLNTKLEYLNADANHINNIKIPQGCLIEELYLNTNKLEYIEGFEKMRLLRILDLSDNKLSLWEDLSLLAYNWKLEIVSLARNPVIETDDGEKIVSSILTRVRTWNPETIISLSKCPLSNILFNQPTQQHKRNYTLPADFSDVSSSRRPCKISKAVLATPSQNSRSVSPNCLTSSCANKSSYYNFSPLCKENTLKCRSTKKENILERKNTSSSQRRSSSTLITPESIAQSTKIKYGNPIAALMIKPGNKRRLQRKK</sequence>
<dbReference type="EMBL" id="MPUH01000012">
    <property type="protein sequence ID" value="OMJ95436.1"/>
    <property type="molecule type" value="Genomic_DNA"/>
</dbReference>
<dbReference type="InterPro" id="IPR032675">
    <property type="entry name" value="LRR_dom_sf"/>
</dbReference>
<evidence type="ECO:0000256" key="1">
    <source>
        <dbReference type="ARBA" id="ARBA00022614"/>
    </source>
</evidence>
<dbReference type="AlphaFoldDB" id="A0A1R2D2J9"/>
<dbReference type="Proteomes" id="UP000187209">
    <property type="component" value="Unassembled WGS sequence"/>
</dbReference>
<gene>
    <name evidence="3" type="ORF">SteCoe_1202</name>
</gene>
<proteinExistence type="predicted"/>
<dbReference type="Gene3D" id="3.80.10.10">
    <property type="entry name" value="Ribonuclease Inhibitor"/>
    <property type="match status" value="2"/>
</dbReference>
<evidence type="ECO:0000313" key="3">
    <source>
        <dbReference type="EMBL" id="OMJ95436.1"/>
    </source>
</evidence>
<evidence type="ECO:0000256" key="2">
    <source>
        <dbReference type="ARBA" id="ARBA00022737"/>
    </source>
</evidence>
<organism evidence="3 4">
    <name type="scientific">Stentor coeruleus</name>
    <dbReference type="NCBI Taxonomy" id="5963"/>
    <lineage>
        <taxon>Eukaryota</taxon>
        <taxon>Sar</taxon>
        <taxon>Alveolata</taxon>
        <taxon>Ciliophora</taxon>
        <taxon>Postciliodesmatophora</taxon>
        <taxon>Heterotrichea</taxon>
        <taxon>Heterotrichida</taxon>
        <taxon>Stentoridae</taxon>
        <taxon>Stentor</taxon>
    </lineage>
</organism>
<dbReference type="PROSITE" id="PS51450">
    <property type="entry name" value="LRR"/>
    <property type="match status" value="2"/>
</dbReference>
<dbReference type="OrthoDB" id="1394818at2759"/>
<accession>A0A1R2D2J9</accession>
<keyword evidence="1" id="KW-0433">Leucine-rich repeat</keyword>
<protein>
    <submittedName>
        <fullName evidence="3">Uncharacterized protein</fullName>
    </submittedName>
</protein>
<dbReference type="SUPFAM" id="SSF52075">
    <property type="entry name" value="Outer arm dynein light chain 1"/>
    <property type="match status" value="1"/>
</dbReference>
<evidence type="ECO:0000313" key="4">
    <source>
        <dbReference type="Proteomes" id="UP000187209"/>
    </source>
</evidence>
<keyword evidence="2" id="KW-0677">Repeat</keyword>
<name>A0A1R2D2J9_9CILI</name>
<comment type="caution">
    <text evidence="3">The sequence shown here is derived from an EMBL/GenBank/DDBJ whole genome shotgun (WGS) entry which is preliminary data.</text>
</comment>
<dbReference type="InterPro" id="IPR001611">
    <property type="entry name" value="Leu-rich_rpt"/>
</dbReference>
<dbReference type="PANTHER" id="PTHR15454">
    <property type="entry name" value="NISCHARIN RELATED"/>
    <property type="match status" value="1"/>
</dbReference>
<reference evidence="3 4" key="1">
    <citation type="submission" date="2016-11" db="EMBL/GenBank/DDBJ databases">
        <title>The macronuclear genome of Stentor coeruleus: a giant cell with tiny introns.</title>
        <authorList>
            <person name="Slabodnick M."/>
            <person name="Ruby J.G."/>
            <person name="Reiff S.B."/>
            <person name="Swart E.C."/>
            <person name="Gosai S."/>
            <person name="Prabakaran S."/>
            <person name="Witkowska E."/>
            <person name="Larue G.E."/>
            <person name="Fisher S."/>
            <person name="Freeman R.M."/>
            <person name="Gunawardena J."/>
            <person name="Chu W."/>
            <person name="Stover N.A."/>
            <person name="Gregory B.D."/>
            <person name="Nowacki M."/>
            <person name="Derisi J."/>
            <person name="Roy S.W."/>
            <person name="Marshall W.F."/>
            <person name="Sood P."/>
        </authorList>
    </citation>
    <scope>NUCLEOTIDE SEQUENCE [LARGE SCALE GENOMIC DNA]</scope>
    <source>
        <strain evidence="3">WM001</strain>
    </source>
</reference>
<dbReference type="GO" id="GO:0005737">
    <property type="term" value="C:cytoplasm"/>
    <property type="evidence" value="ECO:0007669"/>
    <property type="project" value="TreeGrafter"/>
</dbReference>
<keyword evidence="4" id="KW-1185">Reference proteome</keyword>